<protein>
    <submittedName>
        <fullName evidence="2">Uncharacterized protein</fullName>
    </submittedName>
</protein>
<dbReference type="EMBL" id="NMUH01001415">
    <property type="protein sequence ID" value="MQL92139.1"/>
    <property type="molecule type" value="Genomic_DNA"/>
</dbReference>
<dbReference type="Proteomes" id="UP000652761">
    <property type="component" value="Unassembled WGS sequence"/>
</dbReference>
<organism evidence="2 3">
    <name type="scientific">Colocasia esculenta</name>
    <name type="common">Wild taro</name>
    <name type="synonym">Arum esculentum</name>
    <dbReference type="NCBI Taxonomy" id="4460"/>
    <lineage>
        <taxon>Eukaryota</taxon>
        <taxon>Viridiplantae</taxon>
        <taxon>Streptophyta</taxon>
        <taxon>Embryophyta</taxon>
        <taxon>Tracheophyta</taxon>
        <taxon>Spermatophyta</taxon>
        <taxon>Magnoliopsida</taxon>
        <taxon>Liliopsida</taxon>
        <taxon>Araceae</taxon>
        <taxon>Aroideae</taxon>
        <taxon>Colocasieae</taxon>
        <taxon>Colocasia</taxon>
    </lineage>
</organism>
<dbReference type="AlphaFoldDB" id="A0A843VLB2"/>
<feature type="region of interest" description="Disordered" evidence="1">
    <location>
        <begin position="134"/>
        <end position="163"/>
    </location>
</feature>
<comment type="caution">
    <text evidence="2">The sequence shown here is derived from an EMBL/GenBank/DDBJ whole genome shotgun (WGS) entry which is preliminary data.</text>
</comment>
<accession>A0A843VLB2</accession>
<keyword evidence="3" id="KW-1185">Reference proteome</keyword>
<feature type="region of interest" description="Disordered" evidence="1">
    <location>
        <begin position="37"/>
        <end position="77"/>
    </location>
</feature>
<proteinExistence type="predicted"/>
<feature type="compositionally biased region" description="Polar residues" evidence="1">
    <location>
        <begin position="144"/>
        <end position="163"/>
    </location>
</feature>
<sequence length="163" mass="18023">MPATQFSPQDLNLLSWNGPGVNLQRFTQAGPELIGSSNTSWSRAGWPRRRREFEREGDTVGCGEQSPRAGSLLHGGGRRSAGTGALLQVSHRFAAVYLLPRIPNWRVRRKNRRRVEPCDGGEVGVVSGLWCPEPFPRSGEGERSTATVHDSRWQQVPATNKAH</sequence>
<evidence type="ECO:0000256" key="1">
    <source>
        <dbReference type="SAM" id="MobiDB-lite"/>
    </source>
</evidence>
<name>A0A843VLB2_COLES</name>
<gene>
    <name evidence="2" type="ORF">Taro_024760</name>
</gene>
<evidence type="ECO:0000313" key="3">
    <source>
        <dbReference type="Proteomes" id="UP000652761"/>
    </source>
</evidence>
<evidence type="ECO:0000313" key="2">
    <source>
        <dbReference type="EMBL" id="MQL92139.1"/>
    </source>
</evidence>
<reference evidence="2" key="1">
    <citation type="submission" date="2017-07" db="EMBL/GenBank/DDBJ databases">
        <title>Taro Niue Genome Assembly and Annotation.</title>
        <authorList>
            <person name="Atibalentja N."/>
            <person name="Keating K."/>
            <person name="Fields C.J."/>
        </authorList>
    </citation>
    <scope>NUCLEOTIDE SEQUENCE</scope>
    <source>
        <strain evidence="2">Niue_2</strain>
        <tissue evidence="2">Leaf</tissue>
    </source>
</reference>